<proteinExistence type="predicted"/>
<evidence type="ECO:0000256" key="2">
    <source>
        <dbReference type="PROSITE-ProRule" id="PRU00335"/>
    </source>
</evidence>
<keyword evidence="1 2" id="KW-0238">DNA-binding</keyword>
<dbReference type="InterPro" id="IPR050109">
    <property type="entry name" value="HTH-type_TetR-like_transc_reg"/>
</dbReference>
<keyword evidence="5" id="KW-1185">Reference proteome</keyword>
<evidence type="ECO:0000259" key="3">
    <source>
        <dbReference type="PROSITE" id="PS50977"/>
    </source>
</evidence>
<evidence type="ECO:0000313" key="4">
    <source>
        <dbReference type="EMBL" id="QIS14834.1"/>
    </source>
</evidence>
<feature type="domain" description="HTH tetR-type" evidence="3">
    <location>
        <begin position="43"/>
        <end position="103"/>
    </location>
</feature>
<dbReference type="GO" id="GO:0003700">
    <property type="term" value="F:DNA-binding transcription factor activity"/>
    <property type="evidence" value="ECO:0007669"/>
    <property type="project" value="TreeGrafter"/>
</dbReference>
<accession>A0A6G9YNQ1</accession>
<evidence type="ECO:0000313" key="5">
    <source>
        <dbReference type="Proteomes" id="UP000503540"/>
    </source>
</evidence>
<name>A0A6G9YNQ1_9NOCA</name>
<dbReference type="PRINTS" id="PR00455">
    <property type="entry name" value="HTHTETR"/>
</dbReference>
<organism evidence="4 5">
    <name type="scientific">Nocardia arthritidis</name>
    <dbReference type="NCBI Taxonomy" id="228602"/>
    <lineage>
        <taxon>Bacteria</taxon>
        <taxon>Bacillati</taxon>
        <taxon>Actinomycetota</taxon>
        <taxon>Actinomycetes</taxon>
        <taxon>Mycobacteriales</taxon>
        <taxon>Nocardiaceae</taxon>
        <taxon>Nocardia</taxon>
    </lineage>
</organism>
<dbReference type="Proteomes" id="UP000503540">
    <property type="component" value="Chromosome"/>
</dbReference>
<dbReference type="KEGG" id="nah:F5544_35005"/>
<dbReference type="GO" id="GO:0000976">
    <property type="term" value="F:transcription cis-regulatory region binding"/>
    <property type="evidence" value="ECO:0007669"/>
    <property type="project" value="TreeGrafter"/>
</dbReference>
<dbReference type="AlphaFoldDB" id="A0A6G9YNQ1"/>
<gene>
    <name evidence="4" type="ORF">F5544_35005</name>
</gene>
<dbReference type="PANTHER" id="PTHR30055:SF209">
    <property type="entry name" value="POSSIBLE TRANSCRIPTIONAL REGULATORY PROTEIN (PROBABLY TETR-FAMILY)"/>
    <property type="match status" value="1"/>
</dbReference>
<sequence length="227" mass="24488">MTSITPDENPAAMLSVSPIGVGPVFSPGAPLTTAEPTERSDAARNRRLLLDAAQELLHRHGVDALTMDALAKHAGVGKGTIFRRFGNRAGLMHALLDHSDQKFQAAFMFGPPPLGPGAPPVERLIAFGRARLRDIDIEGEIHRAAEVGEGADRYAGAPYNTLKAHVMMLLRQTAASGEIPLLADTLLAPLDARLVMAQLHGAGYSIDRIGDQWELLVRRMVPDRQLK</sequence>
<dbReference type="Pfam" id="PF00440">
    <property type="entry name" value="TetR_N"/>
    <property type="match status" value="1"/>
</dbReference>
<dbReference type="Gene3D" id="1.10.357.10">
    <property type="entry name" value="Tetracycline Repressor, domain 2"/>
    <property type="match status" value="1"/>
</dbReference>
<dbReference type="InterPro" id="IPR009057">
    <property type="entry name" value="Homeodomain-like_sf"/>
</dbReference>
<evidence type="ECO:0000256" key="1">
    <source>
        <dbReference type="ARBA" id="ARBA00023125"/>
    </source>
</evidence>
<dbReference type="InterPro" id="IPR001647">
    <property type="entry name" value="HTH_TetR"/>
</dbReference>
<dbReference type="EMBL" id="CP046172">
    <property type="protein sequence ID" value="QIS14834.1"/>
    <property type="molecule type" value="Genomic_DNA"/>
</dbReference>
<reference evidence="4 5" key="1">
    <citation type="journal article" date="2019" name="ACS Chem. Biol.">
        <title>Identification and Mobilization of a Cryptic Antibiotic Biosynthesis Gene Locus from a Human-Pathogenic Nocardia Isolate.</title>
        <authorList>
            <person name="Herisse M."/>
            <person name="Ishida K."/>
            <person name="Porter J.L."/>
            <person name="Howden B."/>
            <person name="Hertweck C."/>
            <person name="Stinear T.P."/>
            <person name="Pidot S.J."/>
        </authorList>
    </citation>
    <scope>NUCLEOTIDE SEQUENCE [LARGE SCALE GENOMIC DNA]</scope>
    <source>
        <strain evidence="4 5">AUSMDU00012717</strain>
    </source>
</reference>
<feature type="DNA-binding region" description="H-T-H motif" evidence="2">
    <location>
        <begin position="66"/>
        <end position="85"/>
    </location>
</feature>
<dbReference type="PROSITE" id="PS50977">
    <property type="entry name" value="HTH_TETR_2"/>
    <property type="match status" value="1"/>
</dbReference>
<dbReference type="SUPFAM" id="SSF46689">
    <property type="entry name" value="Homeodomain-like"/>
    <property type="match status" value="1"/>
</dbReference>
<protein>
    <submittedName>
        <fullName evidence="4">TetR family transcriptional regulator</fullName>
    </submittedName>
</protein>
<dbReference type="PANTHER" id="PTHR30055">
    <property type="entry name" value="HTH-TYPE TRANSCRIPTIONAL REGULATOR RUTR"/>
    <property type="match status" value="1"/>
</dbReference>